<evidence type="ECO:0000256" key="1">
    <source>
        <dbReference type="ARBA" id="ARBA00004123"/>
    </source>
</evidence>
<sequence length="157" mass="17096">MGGHSLVEISLKWLEGLSSGKICKEVETITMEGLKVVHGQKGFIRCHFLVPSRLAVDKDGNWHVGAMATLIDNVGAATIFSSIGLVKASVELNISYYSTAKIQEEVEIEAKVVADKEILTSVVVEVRKKDNGELIALGKQWMATLTLKVKLGEMSKL</sequence>
<evidence type="ECO:0000256" key="11">
    <source>
        <dbReference type="ARBA" id="ARBA00023212"/>
    </source>
</evidence>
<evidence type="ECO:0000256" key="5">
    <source>
        <dbReference type="ARBA" id="ARBA00008324"/>
    </source>
</evidence>
<dbReference type="OMA" id="KQWMASH"/>
<protein>
    <recommendedName>
        <fullName evidence="16">Acyl-coenzyme A thioesterase 13</fullName>
    </recommendedName>
    <alternativeName>
        <fullName evidence="17">Hotdog-fold thioesterase superfamily member 2</fullName>
    </alternativeName>
    <alternativeName>
        <fullName evidence="18">Thioesterase superfamily member 2</fullName>
    </alternativeName>
</protein>
<gene>
    <name evidence="20" type="primary">LOC115992418</name>
</gene>
<comment type="catalytic activity">
    <reaction evidence="13">
        <text>a fatty acyl-CoA + H2O = a fatty acid + CoA + H(+)</text>
        <dbReference type="Rhea" id="RHEA:16781"/>
        <dbReference type="ChEBI" id="CHEBI:15377"/>
        <dbReference type="ChEBI" id="CHEBI:15378"/>
        <dbReference type="ChEBI" id="CHEBI:28868"/>
        <dbReference type="ChEBI" id="CHEBI:57287"/>
        <dbReference type="ChEBI" id="CHEBI:77636"/>
    </reaction>
    <physiologicalReaction direction="left-to-right" evidence="13">
        <dbReference type="Rhea" id="RHEA:16782"/>
    </physiologicalReaction>
</comment>
<dbReference type="InterPro" id="IPR029069">
    <property type="entry name" value="HotDog_dom_sf"/>
</dbReference>
<evidence type="ECO:0000256" key="9">
    <source>
        <dbReference type="ARBA" id="ARBA00023098"/>
    </source>
</evidence>
<evidence type="ECO:0000256" key="12">
    <source>
        <dbReference type="ARBA" id="ARBA00023242"/>
    </source>
</evidence>
<dbReference type="PANTHER" id="PTHR21660:SF1">
    <property type="entry name" value="ACYL-COENZYME A THIOESTERASE 13"/>
    <property type="match status" value="1"/>
</dbReference>
<evidence type="ECO:0000256" key="18">
    <source>
        <dbReference type="ARBA" id="ARBA00083956"/>
    </source>
</evidence>
<dbReference type="EMBL" id="LRBV02000005">
    <property type="status" value="NOT_ANNOTATED_CDS"/>
    <property type="molecule type" value="Genomic_DNA"/>
</dbReference>
<comment type="similarity">
    <text evidence="5">Belongs to the thioesterase PaaI family.</text>
</comment>
<keyword evidence="6" id="KW-0963">Cytoplasm</keyword>
<comment type="function">
    <text evidence="14">Catalyzes the hydrolysis of acyl-CoAs into free fatty acids and coenzyme A (CoASH), regulating their respective intracellular levels. Has acyl-CoA thioesterase activity towards medium (C12) and long-chain (C18) fatty acyl-CoA substrates. Can also hydrolyze 3-hydroxyphenylacetyl-CoA and 3,4-dihydroxyphenylacetyl-CoA (in vitro). May play a role in controlling adaptive thermogenesis.</text>
</comment>
<keyword evidence="12" id="KW-0539">Nucleus</keyword>
<evidence type="ECO:0000313" key="20">
    <source>
        <dbReference type="EnsemblPlants" id="QL05p021486:mrna"/>
    </source>
</evidence>
<evidence type="ECO:0000256" key="6">
    <source>
        <dbReference type="ARBA" id="ARBA00022490"/>
    </source>
</evidence>
<comment type="subunit">
    <text evidence="15">Homotetramer. Interacts with PCTP.</text>
</comment>
<dbReference type="GO" id="GO:0005829">
    <property type="term" value="C:cytosol"/>
    <property type="evidence" value="ECO:0007669"/>
    <property type="project" value="UniProtKB-SubCell"/>
</dbReference>
<dbReference type="SUPFAM" id="SSF54637">
    <property type="entry name" value="Thioesterase/thiol ester dehydrase-isomerase"/>
    <property type="match status" value="1"/>
</dbReference>
<evidence type="ECO:0000256" key="15">
    <source>
        <dbReference type="ARBA" id="ARBA00064709"/>
    </source>
</evidence>
<reference evidence="20 21" key="1">
    <citation type="journal article" date="2016" name="G3 (Bethesda)">
        <title>First Draft Assembly and Annotation of the Genome of a California Endemic Oak Quercus lobata Nee (Fagaceae).</title>
        <authorList>
            <person name="Sork V.L."/>
            <person name="Fitz-Gibbon S.T."/>
            <person name="Puiu D."/>
            <person name="Crepeau M."/>
            <person name="Gugger P.F."/>
            <person name="Sherman R."/>
            <person name="Stevens K."/>
            <person name="Langley C.H."/>
            <person name="Pellegrini M."/>
            <person name="Salzberg S.L."/>
        </authorList>
    </citation>
    <scope>NUCLEOTIDE SEQUENCE [LARGE SCALE GENOMIC DNA]</scope>
    <source>
        <strain evidence="20 21">cv. SW786</strain>
    </source>
</reference>
<evidence type="ECO:0000256" key="2">
    <source>
        <dbReference type="ARBA" id="ARBA00004173"/>
    </source>
</evidence>
<dbReference type="GO" id="GO:0005634">
    <property type="term" value="C:nucleus"/>
    <property type="evidence" value="ECO:0007669"/>
    <property type="project" value="UniProtKB-SubCell"/>
</dbReference>
<keyword evidence="11" id="KW-0206">Cytoskeleton</keyword>
<dbReference type="InParanoid" id="A0A7N2LM38"/>
<dbReference type="EnsemblPlants" id="QL05p021486:mrna">
    <property type="protein sequence ID" value="QL05p021486:mrna"/>
    <property type="gene ID" value="QL05p021486"/>
</dbReference>
<dbReference type="Proteomes" id="UP000594261">
    <property type="component" value="Chromosome 5"/>
</dbReference>
<dbReference type="CDD" id="cd03443">
    <property type="entry name" value="PaaI_thioesterase"/>
    <property type="match status" value="1"/>
</dbReference>
<dbReference type="FunCoup" id="A0A7N2LM38">
    <property type="interactions" value="3"/>
</dbReference>
<comment type="subcellular location">
    <subcellularLocation>
        <location evidence="3">Cytoplasm</location>
        <location evidence="3">Cytoskeleton</location>
        <location evidence="3">Spindle</location>
    </subcellularLocation>
    <subcellularLocation>
        <location evidence="4">Cytoplasm</location>
        <location evidence="4">Cytosol</location>
    </subcellularLocation>
    <subcellularLocation>
        <location evidence="2">Mitochondrion</location>
    </subcellularLocation>
    <subcellularLocation>
        <location evidence="1">Nucleus</location>
    </subcellularLocation>
</comment>
<reference evidence="20" key="2">
    <citation type="submission" date="2021-01" db="UniProtKB">
        <authorList>
            <consortium name="EnsemblPlants"/>
        </authorList>
    </citation>
    <scope>IDENTIFICATION</scope>
</reference>
<dbReference type="AlphaFoldDB" id="A0A7N2LM38"/>
<evidence type="ECO:0000259" key="19">
    <source>
        <dbReference type="Pfam" id="PF03061"/>
    </source>
</evidence>
<dbReference type="InterPro" id="IPR006683">
    <property type="entry name" value="Thioestr_dom"/>
</dbReference>
<dbReference type="FunFam" id="3.10.129.10:FF:000021">
    <property type="entry name" value="Acyl-coenzyme A thioesterase 13"/>
    <property type="match status" value="1"/>
</dbReference>
<dbReference type="Gene3D" id="3.10.129.10">
    <property type="entry name" value="Hotdog Thioesterase"/>
    <property type="match status" value="1"/>
</dbReference>
<evidence type="ECO:0000256" key="3">
    <source>
        <dbReference type="ARBA" id="ARBA00004186"/>
    </source>
</evidence>
<evidence type="ECO:0000256" key="4">
    <source>
        <dbReference type="ARBA" id="ARBA00004514"/>
    </source>
</evidence>
<organism evidence="20 21">
    <name type="scientific">Quercus lobata</name>
    <name type="common">Valley oak</name>
    <dbReference type="NCBI Taxonomy" id="97700"/>
    <lineage>
        <taxon>Eukaryota</taxon>
        <taxon>Viridiplantae</taxon>
        <taxon>Streptophyta</taxon>
        <taxon>Embryophyta</taxon>
        <taxon>Tracheophyta</taxon>
        <taxon>Spermatophyta</taxon>
        <taxon>Magnoliopsida</taxon>
        <taxon>eudicotyledons</taxon>
        <taxon>Gunneridae</taxon>
        <taxon>Pentapetalae</taxon>
        <taxon>rosids</taxon>
        <taxon>fabids</taxon>
        <taxon>Fagales</taxon>
        <taxon>Fagaceae</taxon>
        <taxon>Quercus</taxon>
    </lineage>
</organism>
<accession>A0A7N2LM38</accession>
<keyword evidence="21" id="KW-1185">Reference proteome</keyword>
<keyword evidence="10" id="KW-0496">Mitochondrion</keyword>
<proteinExistence type="inferred from homology"/>
<dbReference type="Gramene" id="QL05p021486:mrna">
    <property type="protein sequence ID" value="QL05p021486:mrna"/>
    <property type="gene ID" value="QL05p021486"/>
</dbReference>
<keyword evidence="8" id="KW-0007">Acetylation</keyword>
<dbReference type="InterPro" id="IPR039298">
    <property type="entry name" value="ACOT13"/>
</dbReference>
<evidence type="ECO:0000313" key="21">
    <source>
        <dbReference type="Proteomes" id="UP000594261"/>
    </source>
</evidence>
<dbReference type="Pfam" id="PF03061">
    <property type="entry name" value="4HBT"/>
    <property type="match status" value="1"/>
</dbReference>
<dbReference type="PANTHER" id="PTHR21660">
    <property type="entry name" value="THIOESTERASE SUPERFAMILY MEMBER-RELATED"/>
    <property type="match status" value="1"/>
</dbReference>
<dbReference type="GO" id="GO:0005739">
    <property type="term" value="C:mitochondrion"/>
    <property type="evidence" value="ECO:0007669"/>
    <property type="project" value="UniProtKB-SubCell"/>
</dbReference>
<evidence type="ECO:0000256" key="17">
    <source>
        <dbReference type="ARBA" id="ARBA00081533"/>
    </source>
</evidence>
<evidence type="ECO:0000256" key="10">
    <source>
        <dbReference type="ARBA" id="ARBA00023128"/>
    </source>
</evidence>
<evidence type="ECO:0000256" key="13">
    <source>
        <dbReference type="ARBA" id="ARBA00052976"/>
    </source>
</evidence>
<name>A0A7N2LM38_QUELO</name>
<evidence type="ECO:0000256" key="7">
    <source>
        <dbReference type="ARBA" id="ARBA00022801"/>
    </source>
</evidence>
<dbReference type="GO" id="GO:0005819">
    <property type="term" value="C:spindle"/>
    <property type="evidence" value="ECO:0007669"/>
    <property type="project" value="UniProtKB-SubCell"/>
</dbReference>
<evidence type="ECO:0000256" key="14">
    <source>
        <dbReference type="ARBA" id="ARBA00058205"/>
    </source>
</evidence>
<keyword evidence="9" id="KW-0443">Lipid metabolism</keyword>
<dbReference type="GO" id="GO:0047617">
    <property type="term" value="F:fatty acyl-CoA hydrolase activity"/>
    <property type="evidence" value="ECO:0007669"/>
    <property type="project" value="InterPro"/>
</dbReference>
<feature type="domain" description="Thioesterase" evidence="19">
    <location>
        <begin position="60"/>
        <end position="133"/>
    </location>
</feature>
<evidence type="ECO:0000256" key="8">
    <source>
        <dbReference type="ARBA" id="ARBA00022990"/>
    </source>
</evidence>
<dbReference type="GO" id="GO:0006629">
    <property type="term" value="P:lipid metabolic process"/>
    <property type="evidence" value="ECO:0007669"/>
    <property type="project" value="UniProtKB-KW"/>
</dbReference>
<keyword evidence="7" id="KW-0378">Hydrolase</keyword>
<evidence type="ECO:0000256" key="16">
    <source>
        <dbReference type="ARBA" id="ARBA00067273"/>
    </source>
</evidence>